<dbReference type="SUPFAM" id="SSF46689">
    <property type="entry name" value="Homeodomain-like"/>
    <property type="match status" value="1"/>
</dbReference>
<sequence>MAAGDTKRPQRMSESVGVSHATLVRHFGSKEKLIAEIDPDDPDLLRTVRRQTTSPRQAQESSNGDRPPDAMKSSIACSRTGNGTLPRDST</sequence>
<reference evidence="4 5" key="1">
    <citation type="submission" date="2016-10" db="EMBL/GenBank/DDBJ databases">
        <authorList>
            <person name="de Groot N.N."/>
        </authorList>
    </citation>
    <scope>NUCLEOTIDE SEQUENCE [LARGE SCALE GENOMIC DNA]</scope>
    <source>
        <strain evidence="4 5">DSM 21800</strain>
    </source>
</reference>
<dbReference type="AlphaFoldDB" id="A0A1H1SI00"/>
<keyword evidence="5" id="KW-1185">Reference proteome</keyword>
<dbReference type="EMBL" id="LT629772">
    <property type="protein sequence ID" value="SDS47366.1"/>
    <property type="molecule type" value="Genomic_DNA"/>
</dbReference>
<feature type="region of interest" description="Disordered" evidence="2">
    <location>
        <begin position="1"/>
        <end position="20"/>
    </location>
</feature>
<evidence type="ECO:0000256" key="1">
    <source>
        <dbReference type="ARBA" id="ARBA00023125"/>
    </source>
</evidence>
<evidence type="ECO:0000259" key="3">
    <source>
        <dbReference type="Pfam" id="PF00440"/>
    </source>
</evidence>
<feature type="domain" description="HTH tetR-type" evidence="3">
    <location>
        <begin position="14"/>
        <end position="37"/>
    </location>
</feature>
<accession>A0A1H1SI00</accession>
<organism evidence="4 5">
    <name type="scientific">Microlunatus soli</name>
    <dbReference type="NCBI Taxonomy" id="630515"/>
    <lineage>
        <taxon>Bacteria</taxon>
        <taxon>Bacillati</taxon>
        <taxon>Actinomycetota</taxon>
        <taxon>Actinomycetes</taxon>
        <taxon>Propionibacteriales</taxon>
        <taxon>Propionibacteriaceae</taxon>
        <taxon>Microlunatus</taxon>
    </lineage>
</organism>
<dbReference type="Gene3D" id="1.10.357.10">
    <property type="entry name" value="Tetracycline Repressor, domain 2"/>
    <property type="match status" value="1"/>
</dbReference>
<feature type="region of interest" description="Disordered" evidence="2">
    <location>
        <begin position="26"/>
        <end position="90"/>
    </location>
</feature>
<dbReference type="InterPro" id="IPR009057">
    <property type="entry name" value="Homeodomain-like_sf"/>
</dbReference>
<dbReference type="GO" id="GO:0003677">
    <property type="term" value="F:DNA binding"/>
    <property type="evidence" value="ECO:0007669"/>
    <property type="project" value="UniProtKB-KW"/>
</dbReference>
<keyword evidence="1" id="KW-0238">DNA-binding</keyword>
<name>A0A1H1SI00_9ACTN</name>
<dbReference type="Pfam" id="PF00440">
    <property type="entry name" value="TetR_N"/>
    <property type="match status" value="1"/>
</dbReference>
<gene>
    <name evidence="4" type="ORF">SAMN04489812_2015</name>
</gene>
<evidence type="ECO:0000256" key="2">
    <source>
        <dbReference type="SAM" id="MobiDB-lite"/>
    </source>
</evidence>
<dbReference type="InterPro" id="IPR001647">
    <property type="entry name" value="HTH_TetR"/>
</dbReference>
<evidence type="ECO:0000313" key="5">
    <source>
        <dbReference type="Proteomes" id="UP000199103"/>
    </source>
</evidence>
<proteinExistence type="predicted"/>
<evidence type="ECO:0000313" key="4">
    <source>
        <dbReference type="EMBL" id="SDS47366.1"/>
    </source>
</evidence>
<feature type="compositionally biased region" description="Polar residues" evidence="2">
    <location>
        <begin position="50"/>
        <end position="64"/>
    </location>
</feature>
<dbReference type="Proteomes" id="UP000199103">
    <property type="component" value="Chromosome I"/>
</dbReference>
<feature type="compositionally biased region" description="Polar residues" evidence="2">
    <location>
        <begin position="75"/>
        <end position="90"/>
    </location>
</feature>
<protein>
    <submittedName>
        <fullName evidence="4">Regulatory protein, tetR family</fullName>
    </submittedName>
</protein>